<dbReference type="SUPFAM" id="SSF54909">
    <property type="entry name" value="Dimeric alpha+beta barrel"/>
    <property type="match status" value="1"/>
</dbReference>
<evidence type="ECO:0000313" key="2">
    <source>
        <dbReference type="Proteomes" id="UP001465755"/>
    </source>
</evidence>
<dbReference type="Gene3D" id="3.30.70.100">
    <property type="match status" value="1"/>
</dbReference>
<dbReference type="EMBL" id="JALJOQ010000010">
    <property type="protein sequence ID" value="KAK9812026.1"/>
    <property type="molecule type" value="Genomic_DNA"/>
</dbReference>
<dbReference type="InterPro" id="IPR011008">
    <property type="entry name" value="Dimeric_a/b-barrel"/>
</dbReference>
<dbReference type="Pfam" id="PF13826">
    <property type="entry name" value="Monooxy_af470-like"/>
    <property type="match status" value="1"/>
</dbReference>
<evidence type="ECO:0008006" key="3">
    <source>
        <dbReference type="Google" id="ProtNLM"/>
    </source>
</evidence>
<sequence length="168" mass="18744">MMAKNQGNNIDVREVEKDHVNKAGALSAEIEGDFVVFLLGAGVNSWWSALTGQFPVPASQMGAMMQELKSMPSEQTGFLGGTSWVGNPTILVQYWRSMGHLHAWARKPQGKHQSIWGRFNRYLAESVRGQHNDGGMGIWHEAYEVKDGNYEAIYNLMPPLGLGRVFKH</sequence>
<keyword evidence="2" id="KW-1185">Reference proteome</keyword>
<proteinExistence type="predicted"/>
<protein>
    <recommendedName>
        <fullName evidence="3">DUF4188 domain-containing protein</fullName>
    </recommendedName>
</protein>
<accession>A0AAW1PUD3</accession>
<dbReference type="AlphaFoldDB" id="A0AAW1PUD3"/>
<dbReference type="InterPro" id="IPR025444">
    <property type="entry name" value="Monooxy_af470"/>
</dbReference>
<gene>
    <name evidence="1" type="ORF">WJX73_009805</name>
</gene>
<name>A0AAW1PUD3_9CHLO</name>
<dbReference type="Proteomes" id="UP001465755">
    <property type="component" value="Unassembled WGS sequence"/>
</dbReference>
<reference evidence="1 2" key="1">
    <citation type="journal article" date="2024" name="Nat. Commun.">
        <title>Phylogenomics reveals the evolutionary origins of lichenization in chlorophyte algae.</title>
        <authorList>
            <person name="Puginier C."/>
            <person name="Libourel C."/>
            <person name="Otte J."/>
            <person name="Skaloud P."/>
            <person name="Haon M."/>
            <person name="Grisel S."/>
            <person name="Petersen M."/>
            <person name="Berrin J.G."/>
            <person name="Delaux P.M."/>
            <person name="Dal Grande F."/>
            <person name="Keller J."/>
        </authorList>
    </citation>
    <scope>NUCLEOTIDE SEQUENCE [LARGE SCALE GENOMIC DNA]</scope>
    <source>
        <strain evidence="1 2">SAG 2036</strain>
    </source>
</reference>
<organism evidence="1 2">
    <name type="scientific">Symbiochloris irregularis</name>
    <dbReference type="NCBI Taxonomy" id="706552"/>
    <lineage>
        <taxon>Eukaryota</taxon>
        <taxon>Viridiplantae</taxon>
        <taxon>Chlorophyta</taxon>
        <taxon>core chlorophytes</taxon>
        <taxon>Trebouxiophyceae</taxon>
        <taxon>Trebouxiales</taxon>
        <taxon>Trebouxiaceae</taxon>
        <taxon>Symbiochloris</taxon>
    </lineage>
</organism>
<comment type="caution">
    <text evidence="1">The sequence shown here is derived from an EMBL/GenBank/DDBJ whole genome shotgun (WGS) entry which is preliminary data.</text>
</comment>
<evidence type="ECO:0000313" key="1">
    <source>
        <dbReference type="EMBL" id="KAK9812026.1"/>
    </source>
</evidence>